<evidence type="ECO:0000259" key="1">
    <source>
        <dbReference type="Pfam" id="PF17919"/>
    </source>
</evidence>
<dbReference type="PANTHER" id="PTHR34072">
    <property type="entry name" value="ENZYMATIC POLYPROTEIN-RELATED"/>
    <property type="match status" value="1"/>
</dbReference>
<comment type="caution">
    <text evidence="2">The sequence shown here is derived from an EMBL/GenBank/DDBJ whole genome shotgun (WGS) entry which is preliminary data.</text>
</comment>
<proteinExistence type="predicted"/>
<dbReference type="Gene3D" id="3.10.20.370">
    <property type="match status" value="1"/>
</dbReference>
<gene>
    <name evidence="2" type="ORF">Tco_0909082</name>
</gene>
<keyword evidence="2" id="KW-0808">Transferase</keyword>
<feature type="domain" description="Reverse transcriptase/retrotransposon-derived protein RNase H-like" evidence="1">
    <location>
        <begin position="179"/>
        <end position="273"/>
    </location>
</feature>
<dbReference type="Pfam" id="PF17919">
    <property type="entry name" value="RT_RNaseH_2"/>
    <property type="match status" value="1"/>
</dbReference>
<reference evidence="2" key="2">
    <citation type="submission" date="2022-01" db="EMBL/GenBank/DDBJ databases">
        <authorList>
            <person name="Yamashiro T."/>
            <person name="Shiraishi A."/>
            <person name="Satake H."/>
            <person name="Nakayama K."/>
        </authorList>
    </citation>
    <scope>NUCLEOTIDE SEQUENCE</scope>
</reference>
<organism evidence="2 3">
    <name type="scientific">Tanacetum coccineum</name>
    <dbReference type="NCBI Taxonomy" id="301880"/>
    <lineage>
        <taxon>Eukaryota</taxon>
        <taxon>Viridiplantae</taxon>
        <taxon>Streptophyta</taxon>
        <taxon>Embryophyta</taxon>
        <taxon>Tracheophyta</taxon>
        <taxon>Spermatophyta</taxon>
        <taxon>Magnoliopsida</taxon>
        <taxon>eudicotyledons</taxon>
        <taxon>Gunneridae</taxon>
        <taxon>Pentapetalae</taxon>
        <taxon>asterids</taxon>
        <taxon>campanulids</taxon>
        <taxon>Asterales</taxon>
        <taxon>Asteraceae</taxon>
        <taxon>Asteroideae</taxon>
        <taxon>Anthemideae</taxon>
        <taxon>Anthemidinae</taxon>
        <taxon>Tanacetum</taxon>
    </lineage>
</organism>
<keyword evidence="2" id="KW-0695">RNA-directed DNA polymerase</keyword>
<dbReference type="SUPFAM" id="SSF56672">
    <property type="entry name" value="DNA/RNA polymerases"/>
    <property type="match status" value="1"/>
</dbReference>
<sequence>MPVELGSFDVIIGMDWLSMYHAIIAYAEKIIHIPWGSETLIVHGTCYTKETKTRIVRGLPRLDKWNSNQFDVSVASTCSTEHLYRLTPSRNERLLWQLKKLSDKALKDPVPHLRKRLAVLFVKKEDGSFRYFAIGLSSASSTRKKIFQRRIQDSRFIKGLSKVAKPMTKLMQKKFAFEWGDKQKAAFQTLKNKLYSTPILALPQGAENFIVYYDASYKGLGAVLMQNEKVIAYASRQLKINEKNYTTHDLELGAVVFALKIWRHYLYGTKCTV</sequence>
<evidence type="ECO:0000313" key="3">
    <source>
        <dbReference type="Proteomes" id="UP001151760"/>
    </source>
</evidence>
<keyword evidence="3" id="KW-1185">Reference proteome</keyword>
<dbReference type="InterPro" id="IPR043128">
    <property type="entry name" value="Rev_trsase/Diguanyl_cyclase"/>
</dbReference>
<keyword evidence="2" id="KW-0548">Nucleotidyltransferase</keyword>
<accession>A0ABQ5CR05</accession>
<name>A0ABQ5CR05_9ASTR</name>
<evidence type="ECO:0000313" key="2">
    <source>
        <dbReference type="EMBL" id="GJT28807.1"/>
    </source>
</evidence>
<dbReference type="Pfam" id="PF08284">
    <property type="entry name" value="RVP_2"/>
    <property type="match status" value="1"/>
</dbReference>
<dbReference type="InterPro" id="IPR043502">
    <property type="entry name" value="DNA/RNA_pol_sf"/>
</dbReference>
<protein>
    <submittedName>
        <fullName evidence="2">Reverse transcriptase domain-containing protein</fullName>
    </submittedName>
</protein>
<dbReference type="Proteomes" id="UP001151760">
    <property type="component" value="Unassembled WGS sequence"/>
</dbReference>
<dbReference type="GO" id="GO:0003964">
    <property type="term" value="F:RNA-directed DNA polymerase activity"/>
    <property type="evidence" value="ECO:0007669"/>
    <property type="project" value="UniProtKB-KW"/>
</dbReference>
<dbReference type="EMBL" id="BQNB010014491">
    <property type="protein sequence ID" value="GJT28807.1"/>
    <property type="molecule type" value="Genomic_DNA"/>
</dbReference>
<dbReference type="PANTHER" id="PTHR34072:SF52">
    <property type="entry name" value="RIBONUCLEASE H"/>
    <property type="match status" value="1"/>
</dbReference>
<reference evidence="2" key="1">
    <citation type="journal article" date="2022" name="Int. J. Mol. Sci.">
        <title>Draft Genome of Tanacetum Coccineum: Genomic Comparison of Closely Related Tanacetum-Family Plants.</title>
        <authorList>
            <person name="Yamashiro T."/>
            <person name="Shiraishi A."/>
            <person name="Nakayama K."/>
            <person name="Satake H."/>
        </authorList>
    </citation>
    <scope>NUCLEOTIDE SEQUENCE</scope>
</reference>
<dbReference type="InterPro" id="IPR041577">
    <property type="entry name" value="RT_RNaseH_2"/>
</dbReference>
<dbReference type="Gene3D" id="3.30.70.270">
    <property type="match status" value="1"/>
</dbReference>